<dbReference type="GO" id="GO:0009236">
    <property type="term" value="P:cobalamin biosynthetic process"/>
    <property type="evidence" value="ECO:0007669"/>
    <property type="project" value="InterPro"/>
</dbReference>
<feature type="domain" description="CobE/GbiG C-terminal" evidence="1">
    <location>
        <begin position="124"/>
        <end position="246"/>
    </location>
</feature>
<dbReference type="RefSeq" id="WP_109823717.1">
    <property type="nucleotide sequence ID" value="NZ_QGKL01000033.1"/>
</dbReference>
<dbReference type="PANTHER" id="PTHR37477:SF1">
    <property type="entry name" value="COBALT-PRECORRIN-5A HYDROLASE"/>
    <property type="match status" value="1"/>
</dbReference>
<proteinExistence type="predicted"/>
<evidence type="ECO:0000259" key="1">
    <source>
        <dbReference type="Pfam" id="PF01890"/>
    </source>
</evidence>
<dbReference type="InterPro" id="IPR021744">
    <property type="entry name" value="CbiG_N"/>
</dbReference>
<dbReference type="InterPro" id="IPR052553">
    <property type="entry name" value="CbiG_hydrolase"/>
</dbReference>
<protein>
    <submittedName>
        <fullName evidence="3">Cobalamin biosynthesis protein CbiG</fullName>
    </submittedName>
</protein>
<feature type="domain" description="Cobalamin synthesis G N-terminal" evidence="2">
    <location>
        <begin position="38"/>
        <end position="115"/>
    </location>
</feature>
<keyword evidence="4" id="KW-1185">Reference proteome</keyword>
<dbReference type="InterPro" id="IPR002750">
    <property type="entry name" value="CobE/GbiG_C"/>
</dbReference>
<dbReference type="InterPro" id="IPR038029">
    <property type="entry name" value="GbiG_N_sf"/>
</dbReference>
<dbReference type="PANTHER" id="PTHR37477">
    <property type="entry name" value="COBALT-PRECORRIN-5A HYDROLASE"/>
    <property type="match status" value="1"/>
</dbReference>
<sequence length="252" mass="27262">MIRIISLTDAGERLGKRLANEIEGSELWHKPKPFTEKVQSAFTDGDRLILICATGIAVRTLASVLKDKYTDPAVLVLDEQGQFVIPLISGHEGGANDWGKDIANLLSGQLVSTTAKAYLKPVYTVGMGCERGCPSDHLADLLDDCLIKVGLSLDDIHSISSIDIKSDEVGLIGLAKQIGKPFQTFDVPQLETVEEQLSMRSEYVFGVVGVYGVAESAALYASEQVTGEKAELMLVKQKTAKATCSISRSYRV</sequence>
<comment type="caution">
    <text evidence="3">The sequence shown here is derived from an EMBL/GenBank/DDBJ whole genome shotgun (WGS) entry which is preliminary data.</text>
</comment>
<dbReference type="AlphaFoldDB" id="A0A317CAG4"/>
<dbReference type="InterPro" id="IPR036518">
    <property type="entry name" value="CobE/GbiG_C_sf"/>
</dbReference>
<dbReference type="SUPFAM" id="SSF159672">
    <property type="entry name" value="CbiG N-terminal domain-like"/>
    <property type="match status" value="1"/>
</dbReference>
<organism evidence="3 4">
    <name type="scientific">Leucothrix arctica</name>
    <dbReference type="NCBI Taxonomy" id="1481894"/>
    <lineage>
        <taxon>Bacteria</taxon>
        <taxon>Pseudomonadati</taxon>
        <taxon>Pseudomonadota</taxon>
        <taxon>Gammaproteobacteria</taxon>
        <taxon>Thiotrichales</taxon>
        <taxon>Thiotrichaceae</taxon>
        <taxon>Leucothrix</taxon>
    </lineage>
</organism>
<dbReference type="OrthoDB" id="9781023at2"/>
<dbReference type="Gene3D" id="3.30.420.180">
    <property type="entry name" value="CobE/GbiG C-terminal domain"/>
    <property type="match status" value="1"/>
</dbReference>
<gene>
    <name evidence="3" type="ORF">DKT75_12200</name>
</gene>
<dbReference type="EMBL" id="QGKL01000033">
    <property type="protein sequence ID" value="PWQ95538.1"/>
    <property type="molecule type" value="Genomic_DNA"/>
</dbReference>
<evidence type="ECO:0000259" key="2">
    <source>
        <dbReference type="Pfam" id="PF11760"/>
    </source>
</evidence>
<dbReference type="Pfam" id="PF01890">
    <property type="entry name" value="CbiG_C"/>
    <property type="match status" value="1"/>
</dbReference>
<reference evidence="3 4" key="1">
    <citation type="submission" date="2018-05" db="EMBL/GenBank/DDBJ databases">
        <title>Leucothrix arctica sp. nov., isolated from Arctic seawater.</title>
        <authorList>
            <person name="Choi A."/>
            <person name="Baek K."/>
        </authorList>
    </citation>
    <scope>NUCLEOTIDE SEQUENCE [LARGE SCALE GENOMIC DNA]</scope>
    <source>
        <strain evidence="3 4">IMCC9719</strain>
    </source>
</reference>
<evidence type="ECO:0000313" key="3">
    <source>
        <dbReference type="EMBL" id="PWQ95538.1"/>
    </source>
</evidence>
<dbReference type="Proteomes" id="UP000245506">
    <property type="component" value="Unassembled WGS sequence"/>
</dbReference>
<name>A0A317CAG4_9GAMM</name>
<accession>A0A317CAG4</accession>
<dbReference type="Pfam" id="PF11760">
    <property type="entry name" value="CbiG_N"/>
    <property type="match status" value="1"/>
</dbReference>
<evidence type="ECO:0000313" key="4">
    <source>
        <dbReference type="Proteomes" id="UP000245506"/>
    </source>
</evidence>
<dbReference type="Gene3D" id="3.40.50.11220">
    <property type="match status" value="1"/>
</dbReference>
<dbReference type="SUPFAM" id="SSF159664">
    <property type="entry name" value="CobE/GbiG C-terminal domain-like"/>
    <property type="match status" value="1"/>
</dbReference>